<protein>
    <submittedName>
        <fullName evidence="1">Uncharacterized protein</fullName>
    </submittedName>
</protein>
<organism evidence="1 2">
    <name type="scientific">Thelonectria olida</name>
    <dbReference type="NCBI Taxonomy" id="1576542"/>
    <lineage>
        <taxon>Eukaryota</taxon>
        <taxon>Fungi</taxon>
        <taxon>Dikarya</taxon>
        <taxon>Ascomycota</taxon>
        <taxon>Pezizomycotina</taxon>
        <taxon>Sordariomycetes</taxon>
        <taxon>Hypocreomycetidae</taxon>
        <taxon>Hypocreales</taxon>
        <taxon>Nectriaceae</taxon>
        <taxon>Thelonectria</taxon>
    </lineage>
</organism>
<evidence type="ECO:0000313" key="1">
    <source>
        <dbReference type="EMBL" id="KAH6866132.1"/>
    </source>
</evidence>
<evidence type="ECO:0000313" key="2">
    <source>
        <dbReference type="Proteomes" id="UP000777438"/>
    </source>
</evidence>
<dbReference type="EMBL" id="JAGPYM010000142">
    <property type="protein sequence ID" value="KAH6866132.1"/>
    <property type="molecule type" value="Genomic_DNA"/>
</dbReference>
<gene>
    <name evidence="1" type="ORF">B0T10DRAFT_569691</name>
</gene>
<proteinExistence type="predicted"/>
<reference evidence="1 2" key="1">
    <citation type="journal article" date="2021" name="Nat. Commun.">
        <title>Genetic determinants of endophytism in the Arabidopsis root mycobiome.</title>
        <authorList>
            <person name="Mesny F."/>
            <person name="Miyauchi S."/>
            <person name="Thiergart T."/>
            <person name="Pickel B."/>
            <person name="Atanasova L."/>
            <person name="Karlsson M."/>
            <person name="Huettel B."/>
            <person name="Barry K.W."/>
            <person name="Haridas S."/>
            <person name="Chen C."/>
            <person name="Bauer D."/>
            <person name="Andreopoulos W."/>
            <person name="Pangilinan J."/>
            <person name="LaButti K."/>
            <person name="Riley R."/>
            <person name="Lipzen A."/>
            <person name="Clum A."/>
            <person name="Drula E."/>
            <person name="Henrissat B."/>
            <person name="Kohler A."/>
            <person name="Grigoriev I.V."/>
            <person name="Martin F.M."/>
            <person name="Hacquard S."/>
        </authorList>
    </citation>
    <scope>NUCLEOTIDE SEQUENCE [LARGE SCALE GENOMIC DNA]</scope>
    <source>
        <strain evidence="1 2">MPI-CAGE-CH-0241</strain>
    </source>
</reference>
<comment type="caution">
    <text evidence="1">The sequence shown here is derived from an EMBL/GenBank/DDBJ whole genome shotgun (WGS) entry which is preliminary data.</text>
</comment>
<dbReference type="AlphaFoldDB" id="A0A9P8VM21"/>
<dbReference type="OrthoDB" id="4777302at2759"/>
<sequence length="98" mass="11234">MRATNNTIRNDRGESVEITRAILTDESEHDSTAFSDPNVIYGPHWTIQLTNDELEANDFTTHLLHFRPQLIHRALKIIEDLMITEVIHRAQASMVPAQ</sequence>
<keyword evidence="2" id="KW-1185">Reference proteome</keyword>
<dbReference type="Proteomes" id="UP000777438">
    <property type="component" value="Unassembled WGS sequence"/>
</dbReference>
<accession>A0A9P8VM21</accession>
<name>A0A9P8VM21_9HYPO</name>